<proteinExistence type="predicted"/>
<keyword evidence="1" id="KW-0732">Signal</keyword>
<protein>
    <submittedName>
        <fullName evidence="3">PAP2 family protein</fullName>
    </submittedName>
</protein>
<dbReference type="InterPro" id="IPR036938">
    <property type="entry name" value="PAP2/HPO_sf"/>
</dbReference>
<name>A0A3D8LE10_9BACT</name>
<comment type="caution">
    <text evidence="3">The sequence shown here is derived from an EMBL/GenBank/DDBJ whole genome shotgun (WGS) entry which is preliminary data.</text>
</comment>
<sequence length="271" mass="29720">MKSTLLLLFVLLHSFQAWAQQQNETSSDTLELSAPGQKADSSSLADDIRRSLHPLVRKSIAPSILIGWGLTHMDDEGLFEGSEGLRDAVQRSYPDFSTTIDNHTGFAPVIMAVGLNLAGVEGKHHFTEQAILLGMTYFLNRSLTNNLKSLISIKRPGSEYDDAFPSAHTSTAFAYATFFHNEYGSKSAWYSIAGYSFATATGVLRILNDRHWLSDVLAGAGIGILSAEVAHLAYPFLQRKIANSFKEKQNLGITPFYYQGAGGVAIVYQLH</sequence>
<accession>A0A3D8LE10</accession>
<dbReference type="RefSeq" id="WP_115565109.1">
    <property type="nucleotide sequence ID" value="NZ_QRGR01000008.1"/>
</dbReference>
<evidence type="ECO:0000259" key="2">
    <source>
        <dbReference type="SMART" id="SM00014"/>
    </source>
</evidence>
<dbReference type="Proteomes" id="UP000256708">
    <property type="component" value="Unassembled WGS sequence"/>
</dbReference>
<organism evidence="3 4">
    <name type="scientific">Pontibacter diazotrophicus</name>
    <dbReference type="NCBI Taxonomy" id="1400979"/>
    <lineage>
        <taxon>Bacteria</taxon>
        <taxon>Pseudomonadati</taxon>
        <taxon>Bacteroidota</taxon>
        <taxon>Cytophagia</taxon>
        <taxon>Cytophagales</taxon>
        <taxon>Hymenobacteraceae</taxon>
        <taxon>Pontibacter</taxon>
    </lineage>
</organism>
<dbReference type="PANTHER" id="PTHR14969:SF13">
    <property type="entry name" value="AT30094P"/>
    <property type="match status" value="1"/>
</dbReference>
<feature type="domain" description="Phosphatidic acid phosphatase type 2/haloperoxidase" evidence="2">
    <location>
        <begin position="130"/>
        <end position="231"/>
    </location>
</feature>
<dbReference type="Pfam" id="PF01569">
    <property type="entry name" value="PAP2"/>
    <property type="match status" value="1"/>
</dbReference>
<evidence type="ECO:0000256" key="1">
    <source>
        <dbReference type="SAM" id="SignalP"/>
    </source>
</evidence>
<reference evidence="4" key="1">
    <citation type="submission" date="2018-08" db="EMBL/GenBank/DDBJ databases">
        <authorList>
            <person name="Liu Z.-W."/>
            <person name="Du Z.-J."/>
        </authorList>
    </citation>
    <scope>NUCLEOTIDE SEQUENCE [LARGE SCALE GENOMIC DNA]</scope>
    <source>
        <strain evidence="4">H4X</strain>
    </source>
</reference>
<dbReference type="AlphaFoldDB" id="A0A3D8LE10"/>
<evidence type="ECO:0000313" key="3">
    <source>
        <dbReference type="EMBL" id="RDV15514.1"/>
    </source>
</evidence>
<dbReference type="SMART" id="SM00014">
    <property type="entry name" value="acidPPc"/>
    <property type="match status" value="1"/>
</dbReference>
<dbReference type="SUPFAM" id="SSF48317">
    <property type="entry name" value="Acid phosphatase/Vanadium-dependent haloperoxidase"/>
    <property type="match status" value="1"/>
</dbReference>
<dbReference type="Gene3D" id="1.20.144.10">
    <property type="entry name" value="Phosphatidic acid phosphatase type 2/haloperoxidase"/>
    <property type="match status" value="1"/>
</dbReference>
<evidence type="ECO:0000313" key="4">
    <source>
        <dbReference type="Proteomes" id="UP000256708"/>
    </source>
</evidence>
<dbReference type="OrthoDB" id="9773582at2"/>
<feature type="signal peptide" evidence="1">
    <location>
        <begin position="1"/>
        <end position="19"/>
    </location>
</feature>
<dbReference type="PANTHER" id="PTHR14969">
    <property type="entry name" value="SPHINGOSINE-1-PHOSPHATE PHOSPHOHYDROLASE"/>
    <property type="match status" value="1"/>
</dbReference>
<keyword evidence="4" id="KW-1185">Reference proteome</keyword>
<gene>
    <name evidence="3" type="ORF">DXT99_08460</name>
</gene>
<dbReference type="InterPro" id="IPR000326">
    <property type="entry name" value="PAP2/HPO"/>
</dbReference>
<feature type="chain" id="PRO_5017666842" evidence="1">
    <location>
        <begin position="20"/>
        <end position="271"/>
    </location>
</feature>
<dbReference type="EMBL" id="QRGR01000008">
    <property type="protein sequence ID" value="RDV15514.1"/>
    <property type="molecule type" value="Genomic_DNA"/>
</dbReference>
<dbReference type="CDD" id="cd03394">
    <property type="entry name" value="PAP2_like_5"/>
    <property type="match status" value="1"/>
</dbReference>